<accession>A0A034WSU1</accession>
<dbReference type="AlphaFoldDB" id="A0A034WSU1"/>
<protein>
    <submittedName>
        <fullName evidence="2">Uncharacterized protein</fullName>
    </submittedName>
</protein>
<dbReference type="EMBL" id="GAKP01001722">
    <property type="protein sequence ID" value="JAC57230.1"/>
    <property type="molecule type" value="Transcribed_RNA"/>
</dbReference>
<reference evidence="2" key="1">
    <citation type="journal article" date="2014" name="BMC Genomics">
        <title>Characterizing the developmental transcriptome of the oriental fruit fly, Bactrocera dorsalis (Diptera: Tephritidae) through comparative genomic analysis with Drosophila melanogaster utilizing modENCODE datasets.</title>
        <authorList>
            <person name="Geib S.M."/>
            <person name="Calla B."/>
            <person name="Hall B."/>
            <person name="Hou S."/>
            <person name="Manoukis N.C."/>
        </authorList>
    </citation>
    <scope>NUCLEOTIDE SEQUENCE</scope>
    <source>
        <strain evidence="2">Punador</strain>
    </source>
</reference>
<organism evidence="2">
    <name type="scientific">Bactrocera dorsalis</name>
    <name type="common">Oriental fruit fly</name>
    <name type="synonym">Dacus dorsalis</name>
    <dbReference type="NCBI Taxonomy" id="27457"/>
    <lineage>
        <taxon>Eukaryota</taxon>
        <taxon>Metazoa</taxon>
        <taxon>Ecdysozoa</taxon>
        <taxon>Arthropoda</taxon>
        <taxon>Hexapoda</taxon>
        <taxon>Insecta</taxon>
        <taxon>Pterygota</taxon>
        <taxon>Neoptera</taxon>
        <taxon>Endopterygota</taxon>
        <taxon>Diptera</taxon>
        <taxon>Brachycera</taxon>
        <taxon>Muscomorpha</taxon>
        <taxon>Tephritoidea</taxon>
        <taxon>Tephritidae</taxon>
        <taxon>Bactrocera</taxon>
        <taxon>Bactrocera</taxon>
    </lineage>
</organism>
<sequence>MSFKKSGAEVLKNSKQWENNLITFEKSKNKRREINNIENPLSELCKIPKQTVIIGRYNELAKTEKLKKKRCQIISNEMIALWSKLNFPSITRIAAQRKITKVLKDYSTFLKFPDGRNVTMAFNKLCDITDLKGVWLGTEDKKLYELQTTTNGEVGYTTAKAVCVHPSKAALLRKKVHSTSCLNKVALNTSTSSAESVEQSHSPPVDEYKAPLQRKRNAKCSTKAAVTMVTTAHVSTKNAAKICNELSKEGINIATPTQAGIHKAMIKAALNLEKNYKNSLRDDIWCIHFDGKKFGKKEVQAVVLTNEAKEVRIAAMVLENGKSLSIFEGIRNVLDKFNLWNSIKMIVSDTTNVNTGVKSEVVCLLQNCFQEKHLSPPQYIGCQHHVLDLILKHVMNEVLGGKSTSPNISYDIFTELIMNYENLKQNYKQNEEKLILRSIKWRDDMQFLYELGQYFKYYEVNDKFPYIKFRVLPALSNARWNSRAILAILTFILIPEHRIQLLPICQFICSA</sequence>
<evidence type="ECO:0000313" key="2">
    <source>
        <dbReference type="EMBL" id="JAC57230.1"/>
    </source>
</evidence>
<name>A0A034WSU1_BACDO</name>
<evidence type="ECO:0000256" key="1">
    <source>
        <dbReference type="SAM" id="MobiDB-lite"/>
    </source>
</evidence>
<proteinExistence type="predicted"/>
<dbReference type="OrthoDB" id="8006834at2759"/>
<feature type="compositionally biased region" description="Polar residues" evidence="1">
    <location>
        <begin position="192"/>
        <end position="202"/>
    </location>
</feature>
<feature type="region of interest" description="Disordered" evidence="1">
    <location>
        <begin position="192"/>
        <end position="213"/>
    </location>
</feature>